<feature type="active site" description="Proton donor/acceptor" evidence="7">
    <location>
        <position position="324"/>
    </location>
</feature>
<evidence type="ECO:0000256" key="2">
    <source>
        <dbReference type="ARBA" id="ARBA00022679"/>
    </source>
</evidence>
<evidence type="ECO:0000256" key="6">
    <source>
        <dbReference type="ARBA" id="ARBA00023316"/>
    </source>
</evidence>
<dbReference type="PROSITE" id="PS52029">
    <property type="entry name" value="LD_TPASE"/>
    <property type="match status" value="1"/>
</dbReference>
<evidence type="ECO:0000256" key="1">
    <source>
        <dbReference type="ARBA" id="ARBA00004752"/>
    </source>
</evidence>
<evidence type="ECO:0000313" key="11">
    <source>
        <dbReference type="Proteomes" id="UP000545493"/>
    </source>
</evidence>
<accession>A0A7X5UKY0</accession>
<proteinExistence type="predicted"/>
<dbReference type="InterPro" id="IPR005490">
    <property type="entry name" value="LD_TPept_cat_dom"/>
</dbReference>
<dbReference type="Gene3D" id="2.60.40.3710">
    <property type="match status" value="1"/>
</dbReference>
<dbReference type="CDD" id="cd13432">
    <property type="entry name" value="LDT_IgD_like_2"/>
    <property type="match status" value="1"/>
</dbReference>
<dbReference type="PANTHER" id="PTHR30582">
    <property type="entry name" value="L,D-TRANSPEPTIDASE"/>
    <property type="match status" value="1"/>
</dbReference>
<feature type="chain" id="PRO_5038950206" evidence="8">
    <location>
        <begin position="29"/>
        <end position="397"/>
    </location>
</feature>
<dbReference type="Pfam" id="PF03734">
    <property type="entry name" value="YkuD"/>
    <property type="match status" value="1"/>
</dbReference>
<keyword evidence="6 7" id="KW-0961">Cell wall biogenesis/degradation</keyword>
<feature type="active site" description="Nucleophile" evidence="7">
    <location>
        <position position="342"/>
    </location>
</feature>
<dbReference type="PANTHER" id="PTHR30582:SF2">
    <property type="entry name" value="L,D-TRANSPEPTIDASE YCIB-RELATED"/>
    <property type="match status" value="1"/>
</dbReference>
<feature type="domain" description="L,D-TPase catalytic" evidence="9">
    <location>
        <begin position="245"/>
        <end position="366"/>
    </location>
</feature>
<name>A0A7X5UKY0_9PSEU</name>
<feature type="signal peptide" evidence="8">
    <location>
        <begin position="1"/>
        <end position="28"/>
    </location>
</feature>
<keyword evidence="3 7" id="KW-0133">Cell shape</keyword>
<dbReference type="EMBL" id="JAAOYM010000001">
    <property type="protein sequence ID" value="NIJ09888.1"/>
    <property type="molecule type" value="Genomic_DNA"/>
</dbReference>
<keyword evidence="11" id="KW-1185">Reference proteome</keyword>
<dbReference type="GO" id="GO:0016746">
    <property type="term" value="F:acyltransferase activity"/>
    <property type="evidence" value="ECO:0007669"/>
    <property type="project" value="UniProtKB-KW"/>
</dbReference>
<evidence type="ECO:0000256" key="3">
    <source>
        <dbReference type="ARBA" id="ARBA00022960"/>
    </source>
</evidence>
<evidence type="ECO:0000256" key="7">
    <source>
        <dbReference type="PROSITE-ProRule" id="PRU01373"/>
    </source>
</evidence>
<organism evidence="10 11">
    <name type="scientific">Saccharomonospora amisosensis</name>
    <dbReference type="NCBI Taxonomy" id="1128677"/>
    <lineage>
        <taxon>Bacteria</taxon>
        <taxon>Bacillati</taxon>
        <taxon>Actinomycetota</taxon>
        <taxon>Actinomycetes</taxon>
        <taxon>Pseudonocardiales</taxon>
        <taxon>Pseudonocardiaceae</taxon>
        <taxon>Saccharomonospora</taxon>
    </lineage>
</organism>
<dbReference type="InterPro" id="IPR038063">
    <property type="entry name" value="Transpep_catalytic_dom"/>
</dbReference>
<dbReference type="InterPro" id="IPR041280">
    <property type="entry name" value="Big_10"/>
</dbReference>
<dbReference type="AlphaFoldDB" id="A0A7X5UKY0"/>
<dbReference type="CDD" id="cd16913">
    <property type="entry name" value="YkuD_like"/>
    <property type="match status" value="1"/>
</dbReference>
<evidence type="ECO:0000259" key="9">
    <source>
        <dbReference type="PROSITE" id="PS52029"/>
    </source>
</evidence>
<protein>
    <submittedName>
        <fullName evidence="10">Lipoprotein-anchoring transpeptidase ErfK/SrfK</fullName>
    </submittedName>
</protein>
<dbReference type="GO" id="GO:0018104">
    <property type="term" value="P:peptidoglycan-protein cross-linking"/>
    <property type="evidence" value="ECO:0007669"/>
    <property type="project" value="TreeGrafter"/>
</dbReference>
<evidence type="ECO:0000256" key="5">
    <source>
        <dbReference type="ARBA" id="ARBA00023315"/>
    </source>
</evidence>
<comment type="caution">
    <text evidence="10">The sequence shown here is derived from an EMBL/GenBank/DDBJ whole genome shotgun (WGS) entry which is preliminary data.</text>
</comment>
<gene>
    <name evidence="10" type="ORF">FHU38_000232</name>
</gene>
<keyword evidence="2" id="KW-0808">Transferase</keyword>
<dbReference type="GO" id="GO:0008360">
    <property type="term" value="P:regulation of cell shape"/>
    <property type="evidence" value="ECO:0007669"/>
    <property type="project" value="UniProtKB-UniRule"/>
</dbReference>
<comment type="pathway">
    <text evidence="1 7">Cell wall biogenesis; peptidoglycan biosynthesis.</text>
</comment>
<dbReference type="Gene3D" id="2.60.40.3780">
    <property type="match status" value="1"/>
</dbReference>
<dbReference type="PROSITE" id="PS51257">
    <property type="entry name" value="PROKAR_LIPOPROTEIN"/>
    <property type="match status" value="1"/>
</dbReference>
<evidence type="ECO:0000313" key="10">
    <source>
        <dbReference type="EMBL" id="NIJ09888.1"/>
    </source>
</evidence>
<dbReference type="GO" id="GO:0005576">
    <property type="term" value="C:extracellular region"/>
    <property type="evidence" value="ECO:0007669"/>
    <property type="project" value="TreeGrafter"/>
</dbReference>
<dbReference type="Gene3D" id="2.40.440.10">
    <property type="entry name" value="L,D-transpeptidase catalytic domain-like"/>
    <property type="match status" value="1"/>
</dbReference>
<dbReference type="Pfam" id="PF17964">
    <property type="entry name" value="Big_10"/>
    <property type="match status" value="1"/>
</dbReference>
<keyword evidence="5" id="KW-0012">Acyltransferase</keyword>
<dbReference type="InterPro" id="IPR050979">
    <property type="entry name" value="LD-transpeptidase"/>
</dbReference>
<dbReference type="SUPFAM" id="SSF141523">
    <property type="entry name" value="L,D-transpeptidase catalytic domain-like"/>
    <property type="match status" value="1"/>
</dbReference>
<dbReference type="UniPathway" id="UPA00219"/>
<dbReference type="GO" id="GO:0071972">
    <property type="term" value="F:peptidoglycan L,D-transpeptidase activity"/>
    <property type="evidence" value="ECO:0007669"/>
    <property type="project" value="TreeGrafter"/>
</dbReference>
<reference evidence="10 11" key="1">
    <citation type="submission" date="2020-03" db="EMBL/GenBank/DDBJ databases">
        <title>Sequencing the genomes of 1000 actinobacteria strains.</title>
        <authorList>
            <person name="Klenk H.-P."/>
        </authorList>
    </citation>
    <scope>NUCLEOTIDE SEQUENCE [LARGE SCALE GENOMIC DNA]</scope>
    <source>
        <strain evidence="10 11">DSM 45685</strain>
    </source>
</reference>
<dbReference type="RefSeq" id="WP_167165663.1">
    <property type="nucleotide sequence ID" value="NZ_JAAOYM010000001.1"/>
</dbReference>
<dbReference type="GO" id="GO:0071555">
    <property type="term" value="P:cell wall organization"/>
    <property type="evidence" value="ECO:0007669"/>
    <property type="project" value="UniProtKB-UniRule"/>
</dbReference>
<keyword evidence="10" id="KW-0449">Lipoprotein</keyword>
<keyword evidence="4 7" id="KW-0573">Peptidoglycan synthesis</keyword>
<dbReference type="Proteomes" id="UP000545493">
    <property type="component" value="Unassembled WGS sequence"/>
</dbReference>
<evidence type="ECO:0000256" key="4">
    <source>
        <dbReference type="ARBA" id="ARBA00022984"/>
    </source>
</evidence>
<sequence length="397" mass="42727">MTYRVGTPRRRGIAGIALALAAALGLSACTGDDRVGGQALEQPNPPAPVAKVVAQPANGASKVKPRDRVELSVTDGTIKSVALKNPAGEKVEGELSGDERTWTVTEPLGYGKQYTWSGNAVGSDGRQVPIKGSFSTVTPAATNSAKLNVGDDRTYGIAMPIAISFDAPVQDKAAVEKALEVRTTPQTEGSWAWLEQDTSVHWRPKEYWQPGTKVSVKADLYGVHMGNGVYGANDLTVSFDIGRSQIVKANTQTHRLIVIRDGVQVADYPASFGLDSDPGRVTRSGTHVVMSKHSTYFMNNPGYGYEDFEVQWAVRISNNGEFTHSAPWSVGDQGARNVSHGCINLAPPNAKAYFDSALMGDPVEIEGSTQRLGPKDGDYHDWAYSWEEWTAKSALSQ</sequence>
<keyword evidence="8" id="KW-0732">Signal</keyword>
<evidence type="ECO:0000256" key="8">
    <source>
        <dbReference type="SAM" id="SignalP"/>
    </source>
</evidence>